<evidence type="ECO:0000313" key="2">
    <source>
        <dbReference type="EMBL" id="KAL0479814.1"/>
    </source>
</evidence>
<evidence type="ECO:0000256" key="1">
    <source>
        <dbReference type="SAM" id="Phobius"/>
    </source>
</evidence>
<accession>A0AAW2YRW6</accession>
<feature type="transmembrane region" description="Helical" evidence="1">
    <location>
        <begin position="158"/>
        <end position="182"/>
    </location>
</feature>
<proteinExistence type="predicted"/>
<keyword evidence="1" id="KW-0812">Transmembrane</keyword>
<feature type="transmembrane region" description="Helical" evidence="1">
    <location>
        <begin position="127"/>
        <end position="146"/>
    </location>
</feature>
<keyword evidence="1" id="KW-0472">Membrane</keyword>
<dbReference type="AlphaFoldDB" id="A0AAW2YRW6"/>
<evidence type="ECO:0000313" key="3">
    <source>
        <dbReference type="Proteomes" id="UP001431209"/>
    </source>
</evidence>
<name>A0AAW2YRW6_9EUKA</name>
<keyword evidence="3" id="KW-1185">Reference proteome</keyword>
<reference evidence="2 3" key="1">
    <citation type="submission" date="2024-03" db="EMBL/GenBank/DDBJ databases">
        <title>The Acrasis kona genome and developmental transcriptomes reveal deep origins of eukaryotic multicellular pathways.</title>
        <authorList>
            <person name="Sheikh S."/>
            <person name="Fu C.-J."/>
            <person name="Brown M.W."/>
            <person name="Baldauf S.L."/>
        </authorList>
    </citation>
    <scope>NUCLEOTIDE SEQUENCE [LARGE SCALE GENOMIC DNA]</scope>
    <source>
        <strain evidence="2 3">ATCC MYA-3509</strain>
    </source>
</reference>
<organism evidence="2 3">
    <name type="scientific">Acrasis kona</name>
    <dbReference type="NCBI Taxonomy" id="1008807"/>
    <lineage>
        <taxon>Eukaryota</taxon>
        <taxon>Discoba</taxon>
        <taxon>Heterolobosea</taxon>
        <taxon>Tetramitia</taxon>
        <taxon>Eutetramitia</taxon>
        <taxon>Acrasidae</taxon>
        <taxon>Acrasis</taxon>
    </lineage>
</organism>
<feature type="transmembrane region" description="Helical" evidence="1">
    <location>
        <begin position="91"/>
        <end position="115"/>
    </location>
</feature>
<dbReference type="EMBL" id="JAOPGA020000603">
    <property type="protein sequence ID" value="KAL0479814.1"/>
    <property type="molecule type" value="Genomic_DNA"/>
</dbReference>
<feature type="transmembrane region" description="Helical" evidence="1">
    <location>
        <begin position="194"/>
        <end position="219"/>
    </location>
</feature>
<dbReference type="Proteomes" id="UP001431209">
    <property type="component" value="Unassembled WGS sequence"/>
</dbReference>
<comment type="caution">
    <text evidence="2">The sequence shown here is derived from an EMBL/GenBank/DDBJ whole genome shotgun (WGS) entry which is preliminary data.</text>
</comment>
<gene>
    <name evidence="2" type="ORF">AKO1_007464</name>
</gene>
<keyword evidence="1" id="KW-1133">Transmembrane helix</keyword>
<sequence>MFSEHKHPNPSINMWSLPTNTRAPTNTIPISNSDLSYTQNISDMDEVSFPSLTENSSTTTQQYNFDRFRNANTEISSSSERSSSWTPLRFCLLYINIVLLIYSIIVPIAGTIIGVSMKFVDANGAAFFVWAGSSAFSLPTSVFGAISYGKNKNSLKVCAWFIVGITCSLIVHLAASLVYAATNKQFENEEEDGTFTALILIMSVVSVYAISVSMSCIWYRKQRTSNYSEIES</sequence>
<protein>
    <submittedName>
        <fullName evidence="2">Tenm1</fullName>
    </submittedName>
</protein>